<comment type="caution">
    <text evidence="2">The sequence shown here is derived from an EMBL/GenBank/DDBJ whole genome shotgun (WGS) entry which is preliminary data.</text>
</comment>
<keyword evidence="3" id="KW-1185">Reference proteome</keyword>
<name>A0ABR7FUD6_9FIRM</name>
<feature type="domain" description="Gcp-like" evidence="1">
    <location>
        <begin position="34"/>
        <end position="226"/>
    </location>
</feature>
<gene>
    <name evidence="2" type="primary">tsaB</name>
    <name evidence="2" type="ORF">H8S22_14950</name>
</gene>
<proteinExistence type="predicted"/>
<evidence type="ECO:0000259" key="1">
    <source>
        <dbReference type="Pfam" id="PF00814"/>
    </source>
</evidence>
<organism evidence="2 3">
    <name type="scientific">Anaerostipes hominis</name>
    <name type="common">ex Liu et al. 2021</name>
    <dbReference type="NCBI Taxonomy" id="2763018"/>
    <lineage>
        <taxon>Bacteria</taxon>
        <taxon>Bacillati</taxon>
        <taxon>Bacillota</taxon>
        <taxon>Clostridia</taxon>
        <taxon>Lachnospirales</taxon>
        <taxon>Lachnospiraceae</taxon>
        <taxon>Anaerostipes</taxon>
    </lineage>
</organism>
<evidence type="ECO:0000313" key="2">
    <source>
        <dbReference type="EMBL" id="MBC5678822.1"/>
    </source>
</evidence>
<dbReference type="Gene3D" id="3.30.420.40">
    <property type="match status" value="2"/>
</dbReference>
<dbReference type="PANTHER" id="PTHR11735">
    <property type="entry name" value="TRNA N6-ADENOSINE THREONYLCARBAMOYLTRANSFERASE"/>
    <property type="match status" value="1"/>
</dbReference>
<sequence>MKILALDSSGLVASAAYLVDGVMVAEYTVNDKLTHSQTLLPMLDVMRKQVGFELAELDAIAAAMGPGSFTGLRIGAATVKGLGLALDKPVIPVPSVDGLAFQLYGAHGIICPIMDARRNQVYTGFYRFEHGKFTVIKEQCAQSMQDTLDQLTDFEDTVIFLGDGVPVHKEAISKQMGDKAFFAPDFAGRQRAGAVGALAGIYYQQGKFVTADDFEPEYLRKSQAEREREERLKHEETNI</sequence>
<protein>
    <submittedName>
        <fullName evidence="2">tRNA (Adenosine(37)-N6)-threonylcarbamoyltransferase complex dimerization subunit type 1 TsaB</fullName>
    </submittedName>
</protein>
<reference evidence="2 3" key="1">
    <citation type="submission" date="2020-08" db="EMBL/GenBank/DDBJ databases">
        <title>Genome public.</title>
        <authorList>
            <person name="Liu C."/>
            <person name="Sun Q."/>
        </authorList>
    </citation>
    <scope>NUCLEOTIDE SEQUENCE [LARGE SCALE GENOMIC DNA]</scope>
    <source>
        <strain evidence="2 3">NSJ-7</strain>
    </source>
</reference>
<dbReference type="InterPro" id="IPR000905">
    <property type="entry name" value="Gcp-like_dom"/>
</dbReference>
<dbReference type="EMBL" id="JACOOS010000022">
    <property type="protein sequence ID" value="MBC5678822.1"/>
    <property type="molecule type" value="Genomic_DNA"/>
</dbReference>
<dbReference type="InterPro" id="IPR022496">
    <property type="entry name" value="T6A_TsaB"/>
</dbReference>
<dbReference type="PANTHER" id="PTHR11735:SF11">
    <property type="entry name" value="TRNA THREONYLCARBAMOYLADENOSINE BIOSYNTHESIS PROTEIN TSAB"/>
    <property type="match status" value="1"/>
</dbReference>
<dbReference type="CDD" id="cd24032">
    <property type="entry name" value="ASKHA_NBD_TsaB"/>
    <property type="match status" value="1"/>
</dbReference>
<dbReference type="Pfam" id="PF00814">
    <property type="entry name" value="TsaD"/>
    <property type="match status" value="1"/>
</dbReference>
<accession>A0ABR7FUD6</accession>
<dbReference type="Proteomes" id="UP000635828">
    <property type="component" value="Unassembled WGS sequence"/>
</dbReference>
<dbReference type="RefSeq" id="WP_024729427.1">
    <property type="nucleotide sequence ID" value="NZ_JACOOS010000022.1"/>
</dbReference>
<dbReference type="SUPFAM" id="SSF53067">
    <property type="entry name" value="Actin-like ATPase domain"/>
    <property type="match status" value="2"/>
</dbReference>
<evidence type="ECO:0000313" key="3">
    <source>
        <dbReference type="Proteomes" id="UP000635828"/>
    </source>
</evidence>
<dbReference type="InterPro" id="IPR043129">
    <property type="entry name" value="ATPase_NBD"/>
</dbReference>
<dbReference type="NCBIfam" id="TIGR03725">
    <property type="entry name" value="T6A_YeaZ"/>
    <property type="match status" value="1"/>
</dbReference>